<dbReference type="GO" id="GO:0005634">
    <property type="term" value="C:nucleus"/>
    <property type="evidence" value="ECO:0007669"/>
    <property type="project" value="UniProtKB-SubCell"/>
</dbReference>
<dbReference type="GO" id="GO:0005737">
    <property type="term" value="C:cytoplasm"/>
    <property type="evidence" value="ECO:0007669"/>
    <property type="project" value="TreeGrafter"/>
</dbReference>
<dbReference type="Pfam" id="PF08389">
    <property type="entry name" value="Xpo1"/>
    <property type="match status" value="1"/>
</dbReference>
<dbReference type="PANTHER" id="PTHR11223">
    <property type="entry name" value="EXPORTIN 1/5"/>
    <property type="match status" value="1"/>
</dbReference>
<evidence type="ECO:0000256" key="4">
    <source>
        <dbReference type="ARBA" id="ARBA00022816"/>
    </source>
</evidence>
<reference evidence="9" key="1">
    <citation type="submission" date="2021-05" db="EMBL/GenBank/DDBJ databases">
        <authorList>
            <person name="Alioto T."/>
            <person name="Alioto T."/>
            <person name="Gomez Garrido J."/>
        </authorList>
    </citation>
    <scope>NUCLEOTIDE SEQUENCE</scope>
</reference>
<accession>A0A8D8U493</accession>
<dbReference type="Pfam" id="PF18777">
    <property type="entry name" value="CRM1_repeat"/>
    <property type="match status" value="1"/>
</dbReference>
<dbReference type="InterPro" id="IPR011989">
    <property type="entry name" value="ARM-like"/>
</dbReference>
<dbReference type="GO" id="GO:0031267">
    <property type="term" value="F:small GTPase binding"/>
    <property type="evidence" value="ECO:0007669"/>
    <property type="project" value="InterPro"/>
</dbReference>
<dbReference type="SMART" id="SM00913">
    <property type="entry name" value="IBN_N"/>
    <property type="match status" value="1"/>
</dbReference>
<evidence type="ECO:0000313" key="9">
    <source>
        <dbReference type="EMBL" id="CAG6699234.1"/>
    </source>
</evidence>
<evidence type="ECO:0000259" key="8">
    <source>
        <dbReference type="PROSITE" id="PS50166"/>
    </source>
</evidence>
<keyword evidence="4" id="KW-0509">mRNA transport</keyword>
<dbReference type="Pfam" id="PF03810">
    <property type="entry name" value="IBN_N"/>
    <property type="match status" value="1"/>
</dbReference>
<dbReference type="GO" id="GO:0051028">
    <property type="term" value="P:mRNA transport"/>
    <property type="evidence" value="ECO:0007669"/>
    <property type="project" value="UniProtKB-KW"/>
</dbReference>
<name>A0A8D8U493_9HEMI</name>
<keyword evidence="3" id="KW-0813">Transport</keyword>
<feature type="domain" description="Importin N-terminal" evidence="8">
    <location>
        <begin position="45"/>
        <end position="111"/>
    </location>
</feature>
<dbReference type="EMBL" id="HBUF01338955">
    <property type="protein sequence ID" value="CAG6699234.1"/>
    <property type="molecule type" value="Transcribed_RNA"/>
</dbReference>
<sequence>MAAVLPPNAEQFKKLLDFNQKLDITLLDNIVNCLYTGMGVEQKAAQEVLTSLKEHPDAWTRVDTILEFSQNQQTKFYALQILEEVIKTRWKALPREQCDGIKKYIVGLIIKTSSTPESLEGEKMYLNKLNMILVQVLKREWPKNWQSFIPDIVGASKTNESLCQNNMVILKLLSEEVFDFSGGQLTQAKAKHLKDSMCSQFSQIFTLCQFVLENSSNASLVGATLETLLRFLNWIPLGYIFETNLITTLIDKFLNVPLFRNVTLKCLTEIAAVSGNYSNYENVYVSLFTSTMVQLQMMLPMGTNIKQAYATGKDTEQNFIQNLAMFLCTFLKEHGSLIEKKSTPEEMLKALHYLVLISEVDEVEIFKICLEYWNALATDLYRESPYVSSASGLPITDLPNNKSHTMDEAVARRQFYAPVLTKVLFNTCSRLWHGDSSTRLS</sequence>
<evidence type="ECO:0000256" key="6">
    <source>
        <dbReference type="ARBA" id="ARBA00023242"/>
    </source>
</evidence>
<evidence type="ECO:0000256" key="3">
    <source>
        <dbReference type="ARBA" id="ARBA00022448"/>
    </source>
</evidence>
<organism evidence="9">
    <name type="scientific">Cacopsylla melanoneura</name>
    <dbReference type="NCBI Taxonomy" id="428564"/>
    <lineage>
        <taxon>Eukaryota</taxon>
        <taxon>Metazoa</taxon>
        <taxon>Ecdysozoa</taxon>
        <taxon>Arthropoda</taxon>
        <taxon>Hexapoda</taxon>
        <taxon>Insecta</taxon>
        <taxon>Pterygota</taxon>
        <taxon>Neoptera</taxon>
        <taxon>Paraneoptera</taxon>
        <taxon>Hemiptera</taxon>
        <taxon>Sternorrhyncha</taxon>
        <taxon>Psylloidea</taxon>
        <taxon>Psyllidae</taxon>
        <taxon>Psyllinae</taxon>
        <taxon>Cacopsylla</taxon>
    </lineage>
</organism>
<dbReference type="SUPFAM" id="SSF48371">
    <property type="entry name" value="ARM repeat"/>
    <property type="match status" value="1"/>
</dbReference>
<dbReference type="InterPro" id="IPR001494">
    <property type="entry name" value="Importin-beta_N"/>
</dbReference>
<dbReference type="PANTHER" id="PTHR11223:SF2">
    <property type="entry name" value="EXPORTIN-1"/>
    <property type="match status" value="1"/>
</dbReference>
<dbReference type="Gene3D" id="1.25.10.10">
    <property type="entry name" value="Leucine-rich Repeat Variant"/>
    <property type="match status" value="1"/>
</dbReference>
<keyword evidence="5" id="KW-0653">Protein transport</keyword>
<dbReference type="GO" id="GO:0005049">
    <property type="term" value="F:nuclear export signal receptor activity"/>
    <property type="evidence" value="ECO:0007669"/>
    <property type="project" value="InterPro"/>
</dbReference>
<dbReference type="FunFam" id="1.25.10.10:FF:001255">
    <property type="entry name" value="Exportin 1"/>
    <property type="match status" value="1"/>
</dbReference>
<dbReference type="EMBL" id="HBUF01338957">
    <property type="protein sequence ID" value="CAG6699244.1"/>
    <property type="molecule type" value="Transcribed_RNA"/>
</dbReference>
<dbReference type="PROSITE" id="PS50166">
    <property type="entry name" value="IMPORTIN_B_NT"/>
    <property type="match status" value="1"/>
</dbReference>
<dbReference type="GO" id="GO:0000056">
    <property type="term" value="P:ribosomal small subunit export from nucleus"/>
    <property type="evidence" value="ECO:0007669"/>
    <property type="project" value="TreeGrafter"/>
</dbReference>
<comment type="similarity">
    <text evidence="2">Belongs to the exportin family.</text>
</comment>
<keyword evidence="6" id="KW-0539">Nucleus</keyword>
<dbReference type="AlphaFoldDB" id="A0A8D8U493"/>
<dbReference type="GO" id="GO:0006611">
    <property type="term" value="P:protein export from nucleus"/>
    <property type="evidence" value="ECO:0007669"/>
    <property type="project" value="InterPro"/>
</dbReference>
<evidence type="ECO:0000256" key="2">
    <source>
        <dbReference type="ARBA" id="ARBA00009466"/>
    </source>
</evidence>
<dbReference type="GO" id="GO:0000055">
    <property type="term" value="P:ribosomal large subunit export from nucleus"/>
    <property type="evidence" value="ECO:0007669"/>
    <property type="project" value="TreeGrafter"/>
</dbReference>
<dbReference type="InterPro" id="IPR041123">
    <property type="entry name" value="CRM1_repeat"/>
</dbReference>
<evidence type="ECO:0000256" key="1">
    <source>
        <dbReference type="ARBA" id="ARBA00004123"/>
    </source>
</evidence>
<dbReference type="InterPro" id="IPR045065">
    <property type="entry name" value="XPO1/5"/>
</dbReference>
<comment type="subcellular location">
    <subcellularLocation>
        <location evidence="1">Nucleus</location>
    </subcellularLocation>
</comment>
<evidence type="ECO:0000256" key="7">
    <source>
        <dbReference type="ARBA" id="ARBA00073514"/>
    </source>
</evidence>
<protein>
    <recommendedName>
        <fullName evidence="7">Exportin-1</fullName>
    </recommendedName>
</protein>
<dbReference type="InterPro" id="IPR016024">
    <property type="entry name" value="ARM-type_fold"/>
</dbReference>
<evidence type="ECO:0000256" key="5">
    <source>
        <dbReference type="ARBA" id="ARBA00022927"/>
    </source>
</evidence>
<dbReference type="InterPro" id="IPR013598">
    <property type="entry name" value="Exportin-1/Importin-b-like"/>
</dbReference>
<proteinExistence type="inferred from homology"/>
<dbReference type="EMBL" id="HBUF01338958">
    <property type="protein sequence ID" value="CAG6699253.1"/>
    <property type="molecule type" value="Transcribed_RNA"/>
</dbReference>